<feature type="transmembrane region" description="Helical" evidence="1">
    <location>
        <begin position="12"/>
        <end position="35"/>
    </location>
</feature>
<dbReference type="EMBL" id="SJDL01000033">
    <property type="protein sequence ID" value="TBW50743.1"/>
    <property type="molecule type" value="Genomic_DNA"/>
</dbReference>
<organism evidence="2 3">
    <name type="scientific">Marinobacter halodurans</name>
    <dbReference type="NCBI Taxonomy" id="2528979"/>
    <lineage>
        <taxon>Bacteria</taxon>
        <taxon>Pseudomonadati</taxon>
        <taxon>Pseudomonadota</taxon>
        <taxon>Gammaproteobacteria</taxon>
        <taxon>Pseudomonadales</taxon>
        <taxon>Marinobacteraceae</taxon>
        <taxon>Marinobacter</taxon>
    </lineage>
</organism>
<proteinExistence type="predicted"/>
<sequence>MSSKHFMPRDRQLNGLITSFALATTYLLAAIAGTWWLDGDLLRGAIAIAVLGMLALNAGLKIVRGNGSYVWFAGRLCSLSWRGF</sequence>
<comment type="caution">
    <text evidence="2">The sequence shown here is derived from an EMBL/GenBank/DDBJ whole genome shotgun (WGS) entry which is preliminary data.</text>
</comment>
<keyword evidence="1" id="KW-0812">Transmembrane</keyword>
<accession>A0ABY1ZKE2</accession>
<name>A0ABY1ZKE2_9GAMM</name>
<protein>
    <submittedName>
        <fullName evidence="2">Uncharacterized protein</fullName>
    </submittedName>
</protein>
<evidence type="ECO:0000313" key="3">
    <source>
        <dbReference type="Proteomes" id="UP000313645"/>
    </source>
</evidence>
<gene>
    <name evidence="2" type="ORF">EZI54_17745</name>
</gene>
<keyword evidence="3" id="KW-1185">Reference proteome</keyword>
<evidence type="ECO:0000256" key="1">
    <source>
        <dbReference type="SAM" id="Phobius"/>
    </source>
</evidence>
<dbReference type="Proteomes" id="UP000313645">
    <property type="component" value="Unassembled WGS sequence"/>
</dbReference>
<keyword evidence="1" id="KW-1133">Transmembrane helix</keyword>
<dbReference type="RefSeq" id="WP_131483224.1">
    <property type="nucleotide sequence ID" value="NZ_SJDL01000033.1"/>
</dbReference>
<feature type="transmembrane region" description="Helical" evidence="1">
    <location>
        <begin position="41"/>
        <end position="60"/>
    </location>
</feature>
<reference evidence="2 3" key="1">
    <citation type="submission" date="2019-02" db="EMBL/GenBank/DDBJ databases">
        <title>Marinobacter halodurans sp. nov., a marine bacterium isolated from sea tidal flat.</title>
        <authorList>
            <person name="Yoo Y."/>
            <person name="Lee D.W."/>
            <person name="Kim B.S."/>
            <person name="Kim J.-J."/>
        </authorList>
    </citation>
    <scope>NUCLEOTIDE SEQUENCE [LARGE SCALE GENOMIC DNA]</scope>
    <source>
        <strain evidence="2 3">YJ-S3-2</strain>
    </source>
</reference>
<evidence type="ECO:0000313" key="2">
    <source>
        <dbReference type="EMBL" id="TBW50743.1"/>
    </source>
</evidence>
<keyword evidence="1" id="KW-0472">Membrane</keyword>